<comment type="caution">
    <text evidence="1">The sequence shown here is derived from an EMBL/GenBank/DDBJ whole genome shotgun (WGS) entry which is preliminary data.</text>
</comment>
<evidence type="ECO:0008006" key="3">
    <source>
        <dbReference type="Google" id="ProtNLM"/>
    </source>
</evidence>
<accession>A0ABX3E8S3</accession>
<dbReference type="EMBL" id="MPJC01000006">
    <property type="protein sequence ID" value="OKA20933.1"/>
    <property type="molecule type" value="Genomic_DNA"/>
</dbReference>
<evidence type="ECO:0000313" key="2">
    <source>
        <dbReference type="Proteomes" id="UP000186677"/>
    </source>
</evidence>
<feature type="non-terminal residue" evidence="1">
    <location>
        <position position="181"/>
    </location>
</feature>
<protein>
    <recommendedName>
        <fullName evidence="3">Phage tail protein</fullName>
    </recommendedName>
</protein>
<dbReference type="Proteomes" id="UP000186677">
    <property type="component" value="Unassembled WGS sequence"/>
</dbReference>
<gene>
    <name evidence="1" type="ORF">BOH73_11220</name>
</gene>
<reference evidence="1 2" key="1">
    <citation type="submission" date="2016-11" db="EMBL/GenBank/DDBJ databases">
        <title>Draft genome of Pseudomonas versuta A4R1.5.</title>
        <authorList>
            <person name="See-Too W.-S."/>
        </authorList>
    </citation>
    <scope>NUCLEOTIDE SEQUENCE [LARGE SCALE GENOMIC DNA]</scope>
    <source>
        <strain evidence="1 2">A4R1.5</strain>
    </source>
</reference>
<proteinExistence type="predicted"/>
<name>A0ABX3E8S3_9PSED</name>
<evidence type="ECO:0000313" key="1">
    <source>
        <dbReference type="EMBL" id="OKA20933.1"/>
    </source>
</evidence>
<sequence>MLAPSEHTPAIQSAASLLSSGDVYSGAYNFMSSVSAGVDPRTGSFSASISLPTGAANDLRGPISQLRLGYSPLMTEDQGFGLGWGLGTTSWDGASQQLQLNSGERFRGEIVGQGMRFPDVRLPVVTVTVQRQEMWVRHNDGTSERLTPLAGHPSLWVVRTLVGADGSALNFDWRSIGNAAY</sequence>
<organism evidence="1 2">
    <name type="scientific">Pseudomonas versuta</name>
    <dbReference type="NCBI Taxonomy" id="1788301"/>
    <lineage>
        <taxon>Bacteria</taxon>
        <taxon>Pseudomonadati</taxon>
        <taxon>Pseudomonadota</taxon>
        <taxon>Gammaproteobacteria</taxon>
        <taxon>Pseudomonadales</taxon>
        <taxon>Pseudomonadaceae</taxon>
        <taxon>Pseudomonas</taxon>
    </lineage>
</organism>
<keyword evidence="2" id="KW-1185">Reference proteome</keyword>